<evidence type="ECO:0000259" key="2">
    <source>
        <dbReference type="Pfam" id="PF10551"/>
    </source>
</evidence>
<evidence type="ECO:0000313" key="3">
    <source>
        <dbReference type="EMBL" id="KAE8704960.1"/>
    </source>
</evidence>
<dbReference type="Proteomes" id="UP000436088">
    <property type="component" value="Unassembled WGS sequence"/>
</dbReference>
<dbReference type="AlphaFoldDB" id="A0A6A3AK75"/>
<dbReference type="Pfam" id="PF10551">
    <property type="entry name" value="MULE"/>
    <property type="match status" value="1"/>
</dbReference>
<keyword evidence="4" id="KW-1185">Reference proteome</keyword>
<feature type="region of interest" description="Disordered" evidence="1">
    <location>
        <begin position="99"/>
        <end position="160"/>
    </location>
</feature>
<feature type="compositionally biased region" description="Acidic residues" evidence="1">
    <location>
        <begin position="100"/>
        <end position="111"/>
    </location>
</feature>
<evidence type="ECO:0000256" key="1">
    <source>
        <dbReference type="SAM" id="MobiDB-lite"/>
    </source>
</evidence>
<dbReference type="PANTHER" id="PTHR31973:SF187">
    <property type="entry name" value="MUTATOR TRANSPOSASE MUDRA PROTEIN"/>
    <property type="match status" value="1"/>
</dbReference>
<dbReference type="InterPro" id="IPR018289">
    <property type="entry name" value="MULE_transposase_dom"/>
</dbReference>
<evidence type="ECO:0000313" key="4">
    <source>
        <dbReference type="Proteomes" id="UP000436088"/>
    </source>
</evidence>
<proteinExistence type="predicted"/>
<feature type="domain" description="MULE transposase" evidence="2">
    <location>
        <begin position="259"/>
        <end position="340"/>
    </location>
</feature>
<name>A0A6A3AK75_HIBSY</name>
<dbReference type="PANTHER" id="PTHR31973">
    <property type="entry name" value="POLYPROTEIN, PUTATIVE-RELATED"/>
    <property type="match status" value="1"/>
</dbReference>
<reference evidence="3" key="1">
    <citation type="submission" date="2019-09" db="EMBL/GenBank/DDBJ databases">
        <title>Draft genome information of white flower Hibiscus syriacus.</title>
        <authorList>
            <person name="Kim Y.-M."/>
        </authorList>
    </citation>
    <scope>NUCLEOTIDE SEQUENCE [LARGE SCALE GENOMIC DNA]</scope>
    <source>
        <strain evidence="3">YM2019G1</strain>
    </source>
</reference>
<accession>A0A6A3AK75</accession>
<comment type="caution">
    <text evidence="3">The sequence shown here is derived from an EMBL/GenBank/DDBJ whole genome shotgun (WGS) entry which is preliminary data.</text>
</comment>
<protein>
    <recommendedName>
        <fullName evidence="2">MULE transposase domain-containing protein</fullName>
    </recommendedName>
</protein>
<dbReference type="EMBL" id="VEPZ02000983">
    <property type="protein sequence ID" value="KAE8704960.1"/>
    <property type="molecule type" value="Genomic_DNA"/>
</dbReference>
<organism evidence="3 4">
    <name type="scientific">Hibiscus syriacus</name>
    <name type="common">Rose of Sharon</name>
    <dbReference type="NCBI Taxonomy" id="106335"/>
    <lineage>
        <taxon>Eukaryota</taxon>
        <taxon>Viridiplantae</taxon>
        <taxon>Streptophyta</taxon>
        <taxon>Embryophyta</taxon>
        <taxon>Tracheophyta</taxon>
        <taxon>Spermatophyta</taxon>
        <taxon>Magnoliopsida</taxon>
        <taxon>eudicotyledons</taxon>
        <taxon>Gunneridae</taxon>
        <taxon>Pentapetalae</taxon>
        <taxon>rosids</taxon>
        <taxon>malvids</taxon>
        <taxon>Malvales</taxon>
        <taxon>Malvaceae</taxon>
        <taxon>Malvoideae</taxon>
        <taxon>Hibiscus</taxon>
    </lineage>
</organism>
<sequence>MLNYWVKYGFIDIYVEHEVVIPFIVDDMLRIIAAEGAGEGVTEGATEGVVDCAAERVTENVVDAAGLHDIGDVAEQYGLNCDRGGLDDTAAWDGCVQDVATEEESDSEEQSAESMDIPYLSDDEGDDELKYAREKNKGKKHVDEGVDEGGNNGVIEDVGGNDTDYYDSDDHGKHFEDTIRDHPKMKLKEIQRMVQSEIHVNVNLCKCRREKNMVTSRLGGNMKEEFTNLWDYADELRSKNPGSTIKMARDWKEGCMPIIGVDDCFLKGPFKGILLSAVGRDGNDHMYPIAWAVVEGESTYSWSWFLNIVAADLGLDDGFGYTIISDQHKGIEIAVNDVLP</sequence>
<gene>
    <name evidence="3" type="ORF">F3Y22_tig00110430pilonHSYRG00025</name>
</gene>